<accession>A0A4R1QX29</accession>
<sequence>MKAGKIMENVYKRSVLKQIKMKREEVLIGAGIGEDCAIFSFKGEELTVASSAPMVGYGPEGERSALYSCVNRLAASGAEPVAVMISGFFPESAEESDIKNMMLRMEEECGKLKVQIAESSVEVTGAVVSPVLSVSGIGKAKKAYDSSVRNVKPGQDVVVSKWIGLEGTAVIARRMEEPLLTRYPVRLVEEAKELDRFLSVVPEAATAVKSGVRAMHSVTEGGIFGALWEMSEGAGVGLEIDLKKLPVKQETIEVCEFFEINPYELLSGGCLLMAADNGHDLVKALEQEGIPASVVGKTTDSNDRVVINGDERRFLEPSKSDELFRVL</sequence>
<dbReference type="InterPro" id="IPR011854">
    <property type="entry name" value="HypE"/>
</dbReference>
<dbReference type="OrthoDB" id="153904at2"/>
<organism evidence="4 5">
    <name type="scientific">Kineothrix alysoides</name>
    <dbReference type="NCBI Taxonomy" id="1469948"/>
    <lineage>
        <taxon>Bacteria</taxon>
        <taxon>Bacillati</taxon>
        <taxon>Bacillota</taxon>
        <taxon>Clostridia</taxon>
        <taxon>Lachnospirales</taxon>
        <taxon>Lachnospiraceae</taxon>
        <taxon>Kineothrix</taxon>
    </lineage>
</organism>
<keyword evidence="5" id="KW-1185">Reference proteome</keyword>
<dbReference type="AlphaFoldDB" id="A0A4R1QX29"/>
<feature type="domain" description="PurM-like C-terminal" evidence="3">
    <location>
        <begin position="152"/>
        <end position="304"/>
    </location>
</feature>
<dbReference type="Pfam" id="PF02769">
    <property type="entry name" value="AIRS_C"/>
    <property type="match status" value="1"/>
</dbReference>
<dbReference type="SUPFAM" id="SSF56042">
    <property type="entry name" value="PurM C-terminal domain-like"/>
    <property type="match status" value="1"/>
</dbReference>
<dbReference type="InterPro" id="IPR036676">
    <property type="entry name" value="PurM-like_C_sf"/>
</dbReference>
<evidence type="ECO:0000256" key="1">
    <source>
        <dbReference type="ARBA" id="ARBA00006243"/>
    </source>
</evidence>
<feature type="domain" description="PurM-like N-terminal" evidence="2">
    <location>
        <begin position="34"/>
        <end position="139"/>
    </location>
</feature>
<dbReference type="EMBL" id="SLUO01000016">
    <property type="protein sequence ID" value="TCL55180.1"/>
    <property type="molecule type" value="Genomic_DNA"/>
</dbReference>
<protein>
    <submittedName>
        <fullName evidence="4">Hydrogenase maturation factor</fullName>
    </submittedName>
</protein>
<evidence type="ECO:0000259" key="2">
    <source>
        <dbReference type="Pfam" id="PF00586"/>
    </source>
</evidence>
<dbReference type="PIRSF" id="PIRSF005644">
    <property type="entry name" value="Hdrgns_mtr_HypE"/>
    <property type="match status" value="1"/>
</dbReference>
<dbReference type="SUPFAM" id="SSF55326">
    <property type="entry name" value="PurM N-terminal domain-like"/>
    <property type="match status" value="1"/>
</dbReference>
<dbReference type="STRING" id="1469948.GCA_000732725_03374"/>
<evidence type="ECO:0000313" key="5">
    <source>
        <dbReference type="Proteomes" id="UP000295718"/>
    </source>
</evidence>
<dbReference type="RefSeq" id="WP_031392002.1">
    <property type="nucleotide sequence ID" value="NZ_JPNB01000002.1"/>
</dbReference>
<dbReference type="PANTHER" id="PTHR30303:SF4">
    <property type="entry name" value="HYDROGENASE EXPRESSION_FORMATION PROTEIN HYPE"/>
    <property type="match status" value="1"/>
</dbReference>
<dbReference type="InterPro" id="IPR016188">
    <property type="entry name" value="PurM-like_N"/>
</dbReference>
<proteinExistence type="inferred from homology"/>
<dbReference type="Proteomes" id="UP000295718">
    <property type="component" value="Unassembled WGS sequence"/>
</dbReference>
<evidence type="ECO:0000259" key="3">
    <source>
        <dbReference type="Pfam" id="PF02769"/>
    </source>
</evidence>
<dbReference type="Gene3D" id="3.90.650.10">
    <property type="entry name" value="PurM-like C-terminal domain"/>
    <property type="match status" value="1"/>
</dbReference>
<dbReference type="InterPro" id="IPR010918">
    <property type="entry name" value="PurM-like_C_dom"/>
</dbReference>
<reference evidence="4 5" key="1">
    <citation type="submission" date="2019-03" db="EMBL/GenBank/DDBJ databases">
        <title>Genomic Encyclopedia of Type Strains, Phase IV (KMG-IV): sequencing the most valuable type-strain genomes for metagenomic binning, comparative biology and taxonomic classification.</title>
        <authorList>
            <person name="Goeker M."/>
        </authorList>
    </citation>
    <scope>NUCLEOTIDE SEQUENCE [LARGE SCALE GENOMIC DNA]</scope>
    <source>
        <strain evidence="4 5">DSM 100556</strain>
    </source>
</reference>
<dbReference type="Gene3D" id="3.30.1330.10">
    <property type="entry name" value="PurM-like, N-terminal domain"/>
    <property type="match status" value="1"/>
</dbReference>
<name>A0A4R1QX29_9FIRM</name>
<dbReference type="Pfam" id="PF00586">
    <property type="entry name" value="AIRS"/>
    <property type="match status" value="1"/>
</dbReference>
<comment type="caution">
    <text evidence="4">The sequence shown here is derived from an EMBL/GenBank/DDBJ whole genome shotgun (WGS) entry which is preliminary data.</text>
</comment>
<comment type="similarity">
    <text evidence="1">Belongs to the HypE family.</text>
</comment>
<gene>
    <name evidence="4" type="ORF">EDD76_11620</name>
</gene>
<evidence type="ECO:0000313" key="4">
    <source>
        <dbReference type="EMBL" id="TCL55180.1"/>
    </source>
</evidence>
<dbReference type="InterPro" id="IPR036921">
    <property type="entry name" value="PurM-like_N_sf"/>
</dbReference>
<dbReference type="PANTHER" id="PTHR30303">
    <property type="entry name" value="HYDROGENASE ISOENZYMES FORMATION PROTEIN HYPE"/>
    <property type="match status" value="1"/>
</dbReference>
<dbReference type="GO" id="GO:0051604">
    <property type="term" value="P:protein maturation"/>
    <property type="evidence" value="ECO:0007669"/>
    <property type="project" value="TreeGrafter"/>
</dbReference>